<dbReference type="AlphaFoldDB" id="A0A024GIA0"/>
<dbReference type="Proteomes" id="UP000053237">
    <property type="component" value="Unassembled WGS sequence"/>
</dbReference>
<keyword evidence="2" id="KW-1185">Reference proteome</keyword>
<name>A0A024GIA0_9STRA</name>
<evidence type="ECO:0000313" key="1">
    <source>
        <dbReference type="EMBL" id="CCI46480.1"/>
    </source>
</evidence>
<comment type="caution">
    <text evidence="1">The sequence shown here is derived from an EMBL/GenBank/DDBJ whole genome shotgun (WGS) entry which is preliminary data.</text>
</comment>
<gene>
    <name evidence="1" type="ORF">BN9_074090</name>
</gene>
<reference evidence="1 2" key="1">
    <citation type="submission" date="2012-05" db="EMBL/GenBank/DDBJ databases">
        <title>Recombination and specialization in a pathogen metapopulation.</title>
        <authorList>
            <person name="Gardiner A."/>
            <person name="Kemen E."/>
            <person name="Schultz-Larsen T."/>
            <person name="MacLean D."/>
            <person name="Van Oosterhout C."/>
            <person name="Jones J.D.G."/>
        </authorList>
    </citation>
    <scope>NUCLEOTIDE SEQUENCE [LARGE SCALE GENOMIC DNA]</scope>
    <source>
        <strain evidence="1 2">Ac Nc2</strain>
    </source>
</reference>
<proteinExistence type="predicted"/>
<organism evidence="1 2">
    <name type="scientific">Albugo candida</name>
    <dbReference type="NCBI Taxonomy" id="65357"/>
    <lineage>
        <taxon>Eukaryota</taxon>
        <taxon>Sar</taxon>
        <taxon>Stramenopiles</taxon>
        <taxon>Oomycota</taxon>
        <taxon>Peronosporomycetes</taxon>
        <taxon>Albuginales</taxon>
        <taxon>Albuginaceae</taxon>
        <taxon>Albugo</taxon>
    </lineage>
</organism>
<accession>A0A024GIA0</accession>
<protein>
    <submittedName>
        <fullName evidence="1">Uncharacterized protein</fullName>
    </submittedName>
</protein>
<dbReference type="EMBL" id="CAIX01000128">
    <property type="protein sequence ID" value="CCI46480.1"/>
    <property type="molecule type" value="Genomic_DNA"/>
</dbReference>
<sequence>MAIWQKCRLLLHSADTLSYNGVNAYYQYFLRPQTSLCLKAADRMSTTFKGGGRNRLCMDYRKYYETISAYACNASHYWSRNYTPHKFIALMRCAVKLVI</sequence>
<evidence type="ECO:0000313" key="2">
    <source>
        <dbReference type="Proteomes" id="UP000053237"/>
    </source>
</evidence>
<dbReference type="InParanoid" id="A0A024GIA0"/>